<sequence>MDARDLTKPSPENELNENLETQQESTGSQKIEIKNETPPDHDELSHVEEEVVDSVSGGEEAKEEKTPSKNAEPPVTDAVSKLQEEPNYASMKKSELVDRMVLILENKSLSGLKDRVELIKQNFYKKNREEIASAKAKFIADGGAEKDFEIGGDELQVKMKELLQKFKDRRSQISRNLEQEKESNLQEKYKIIEGIKDLVHREEAFDKTFHEFRELQKKWHEIGMVPQQALKNMWDTYHHHVENFYDYIKINKELRDLDLKKNLALKIRLCEEAEKLIDEPSVVKAFNTLQKHHEQWREIGPVPREQKEDLWTRFKSATTIINRKHQGFYENLKSDQKKNLEQKEVLCEKAEAIANAEIGSHKDWNTTSKQIIDLQKEWRTIGFAPKKDNNRIYQRFRAACDLYFNRKRDYYLQLKDVLNENLVKKTSLCVTAEELQDSTDWKETTEKLIAIQKQWKKTGPVPRKVSEELWLRFRAACDKFFNNKAEHYDNVDSDYVVNLNLKQDLIDKVNTYELSEDNEINLSAIRSFQKEWSEIGHVPFKKKDKIQVDFRKAINSLYEKMNLDNENLEVQKFRSKIDSFLSMDHSEDKIINERNKIVTKIKQLESDISLWENNIGFFSSSKNSTVVKDIEQKIERGKENLNILNQKLLVIDSLV</sequence>
<protein>
    <submittedName>
        <fullName evidence="3">DUF349 domain-containing protein</fullName>
    </submittedName>
</protein>
<feature type="coiled-coil region" evidence="1">
    <location>
        <begin position="551"/>
        <end position="647"/>
    </location>
</feature>
<dbReference type="Pfam" id="PF03993">
    <property type="entry name" value="DUF349"/>
    <property type="match status" value="5"/>
</dbReference>
<proteinExistence type="predicted"/>
<reference evidence="3 4" key="1">
    <citation type="submission" date="2018-11" db="EMBL/GenBank/DDBJ databases">
        <title>Parancylomarina longa gen. nov., sp. nov., isolated from sediments of southern Okinawa.</title>
        <authorList>
            <person name="Fu T."/>
        </authorList>
    </citation>
    <scope>NUCLEOTIDE SEQUENCE [LARGE SCALE GENOMIC DNA]</scope>
    <source>
        <strain evidence="3 4">T3-2 S1-C</strain>
    </source>
</reference>
<dbReference type="Proteomes" id="UP000282985">
    <property type="component" value="Unassembled WGS sequence"/>
</dbReference>
<dbReference type="AlphaFoldDB" id="A0A434ATW3"/>
<name>A0A434ATW3_9BACT</name>
<dbReference type="RefSeq" id="WP_127344027.1">
    <property type="nucleotide sequence ID" value="NZ_RJJX01000014.1"/>
</dbReference>
<accession>A0A434ATW3</accession>
<dbReference type="InterPro" id="IPR007139">
    <property type="entry name" value="DUF349"/>
</dbReference>
<dbReference type="EMBL" id="RJJX01000014">
    <property type="protein sequence ID" value="RUT77858.1"/>
    <property type="molecule type" value="Genomic_DNA"/>
</dbReference>
<keyword evidence="4" id="KW-1185">Reference proteome</keyword>
<feature type="compositionally biased region" description="Basic and acidic residues" evidence="2">
    <location>
        <begin position="31"/>
        <end position="49"/>
    </location>
</feature>
<evidence type="ECO:0000256" key="1">
    <source>
        <dbReference type="SAM" id="Coils"/>
    </source>
</evidence>
<dbReference type="OrthoDB" id="5422202at2"/>
<evidence type="ECO:0000313" key="3">
    <source>
        <dbReference type="EMBL" id="RUT77858.1"/>
    </source>
</evidence>
<gene>
    <name evidence="3" type="ORF">DLK05_11000</name>
</gene>
<comment type="caution">
    <text evidence="3">The sequence shown here is derived from an EMBL/GenBank/DDBJ whole genome shotgun (WGS) entry which is preliminary data.</text>
</comment>
<keyword evidence="1" id="KW-0175">Coiled coil</keyword>
<feature type="region of interest" description="Disordered" evidence="2">
    <location>
        <begin position="1"/>
        <end position="86"/>
    </location>
</feature>
<evidence type="ECO:0000313" key="4">
    <source>
        <dbReference type="Proteomes" id="UP000282985"/>
    </source>
</evidence>
<evidence type="ECO:0000256" key="2">
    <source>
        <dbReference type="SAM" id="MobiDB-lite"/>
    </source>
</evidence>
<organism evidence="3 4">
    <name type="scientific">Ancylomarina longa</name>
    <dbReference type="NCBI Taxonomy" id="2487017"/>
    <lineage>
        <taxon>Bacteria</taxon>
        <taxon>Pseudomonadati</taxon>
        <taxon>Bacteroidota</taxon>
        <taxon>Bacteroidia</taxon>
        <taxon>Marinilabiliales</taxon>
        <taxon>Marinifilaceae</taxon>
        <taxon>Ancylomarina</taxon>
    </lineage>
</organism>